<organism evidence="1">
    <name type="scientific">termite gut metagenome</name>
    <dbReference type="NCBI Taxonomy" id="433724"/>
    <lineage>
        <taxon>unclassified sequences</taxon>
        <taxon>metagenomes</taxon>
        <taxon>organismal metagenomes</taxon>
    </lineage>
</organism>
<accession>A0A5J4P768</accession>
<name>A0A5J4P768_9ZZZZ</name>
<reference evidence="1" key="1">
    <citation type="submission" date="2019-03" db="EMBL/GenBank/DDBJ databases">
        <title>Single cell metagenomics reveals metabolic interactions within the superorganism composed of flagellate Streblomastix strix and complex community of Bacteroidetes bacteria on its surface.</title>
        <authorList>
            <person name="Treitli S.C."/>
            <person name="Kolisko M."/>
            <person name="Husnik F."/>
            <person name="Keeling P."/>
            <person name="Hampl V."/>
        </authorList>
    </citation>
    <scope>NUCLEOTIDE SEQUENCE</scope>
    <source>
        <strain evidence="1">STM</strain>
    </source>
</reference>
<dbReference type="EMBL" id="SNRY01010830">
    <property type="protein sequence ID" value="KAA6305275.1"/>
    <property type="molecule type" value="Genomic_DNA"/>
</dbReference>
<proteinExistence type="predicted"/>
<sequence length="44" mass="5238">MFLKNNYLITTMMIGLKIFNSKLIENPKKSLILRNLLSVFYNFL</sequence>
<gene>
    <name evidence="1" type="ORF">EZS27_043072</name>
</gene>
<feature type="non-terminal residue" evidence="1">
    <location>
        <position position="44"/>
    </location>
</feature>
<comment type="caution">
    <text evidence="1">The sequence shown here is derived from an EMBL/GenBank/DDBJ whole genome shotgun (WGS) entry which is preliminary data.</text>
</comment>
<dbReference type="AlphaFoldDB" id="A0A5J4P768"/>
<evidence type="ECO:0000313" key="1">
    <source>
        <dbReference type="EMBL" id="KAA6305275.1"/>
    </source>
</evidence>
<protein>
    <submittedName>
        <fullName evidence="1">Uncharacterized protein</fullName>
    </submittedName>
</protein>